<dbReference type="GO" id="GO:0016791">
    <property type="term" value="F:phosphatase activity"/>
    <property type="evidence" value="ECO:0007669"/>
    <property type="project" value="TreeGrafter"/>
</dbReference>
<dbReference type="PANTHER" id="PTHR48100">
    <property type="entry name" value="BROAD-SPECIFICITY PHOSPHATASE YOR283W-RELATED"/>
    <property type="match status" value="1"/>
</dbReference>
<dbReference type="Proteomes" id="UP000218335">
    <property type="component" value="Unassembled WGS sequence"/>
</dbReference>
<dbReference type="InterPro" id="IPR013078">
    <property type="entry name" value="His_Pase_superF_clade-1"/>
</dbReference>
<name>A0A2A4GYD6_9STAP</name>
<dbReference type="GO" id="GO:0005737">
    <property type="term" value="C:cytoplasm"/>
    <property type="evidence" value="ECO:0007669"/>
    <property type="project" value="TreeGrafter"/>
</dbReference>
<dbReference type="PANTHER" id="PTHR48100:SF1">
    <property type="entry name" value="HISTIDINE PHOSPHATASE FAMILY PROTEIN-RELATED"/>
    <property type="match status" value="1"/>
</dbReference>
<sequence>MVNTVYFVRHATRDHTVKSDTAPLSGKGRQEAEDLVKWFEGKQVDTIYASPYARTLETVVPLARTTHINIQVVDGLRERVIGEWVDDFYTYAAKQWMNFDYRLPGGESLKQVQQRIIPSFQDILSQEKGQNIVISGHGTSLAVLFHTLTGGTFAYEQFKQMTMPDVYTYDVDTKVLKRTYFNS</sequence>
<gene>
    <name evidence="2" type="ORF">B5C08_06195</name>
</gene>
<accession>A0A2A4GYD6</accession>
<dbReference type="RefSeq" id="WP_096592583.1">
    <property type="nucleotide sequence ID" value="NZ_MWUU01000006.1"/>
</dbReference>
<comment type="caution">
    <text evidence="2">The sequence shown here is derived from an EMBL/GenBank/DDBJ whole genome shotgun (WGS) entry which is preliminary data.</text>
</comment>
<proteinExistence type="predicted"/>
<dbReference type="InterPro" id="IPR050275">
    <property type="entry name" value="PGM_Phosphatase"/>
</dbReference>
<dbReference type="EMBL" id="MWUU01000006">
    <property type="protein sequence ID" value="PCF55629.1"/>
    <property type="molecule type" value="Genomic_DNA"/>
</dbReference>
<dbReference type="InterPro" id="IPR029033">
    <property type="entry name" value="His_PPase_superfam"/>
</dbReference>
<dbReference type="Pfam" id="PF00300">
    <property type="entry name" value="His_Phos_1"/>
    <property type="match status" value="1"/>
</dbReference>
<evidence type="ECO:0000313" key="2">
    <source>
        <dbReference type="EMBL" id="PCF55629.1"/>
    </source>
</evidence>
<evidence type="ECO:0000256" key="1">
    <source>
        <dbReference type="PIRSR" id="PIRSR613078-3"/>
    </source>
</evidence>
<protein>
    <submittedName>
        <fullName evidence="2">Histidine phosphatase family protein</fullName>
    </submittedName>
</protein>
<reference evidence="2 3" key="1">
    <citation type="journal article" date="2017" name="PLoS ONE">
        <title>Development of a real-time PCR for detection of Staphylococcus pseudintermedius using a novel automated comparison of whole-genome sequences.</title>
        <authorList>
            <person name="Verstappen K.M."/>
            <person name="Huijbregts L."/>
            <person name="Spaninks M."/>
            <person name="Wagenaar J.A."/>
            <person name="Fluit A.C."/>
            <person name="Duim B."/>
        </authorList>
    </citation>
    <scope>NUCLEOTIDE SEQUENCE [LARGE SCALE GENOMIC DNA]</scope>
    <source>
        <strain evidence="2 3">215070706401-1</strain>
    </source>
</reference>
<organism evidence="2 3">
    <name type="scientific">Staphylococcus delphini</name>
    <dbReference type="NCBI Taxonomy" id="53344"/>
    <lineage>
        <taxon>Bacteria</taxon>
        <taxon>Bacillati</taxon>
        <taxon>Bacillota</taxon>
        <taxon>Bacilli</taxon>
        <taxon>Bacillales</taxon>
        <taxon>Staphylococcaceae</taxon>
        <taxon>Staphylococcus</taxon>
        <taxon>Staphylococcus intermedius group</taxon>
    </lineage>
</organism>
<dbReference type="AlphaFoldDB" id="A0A2A4GYD6"/>
<evidence type="ECO:0000313" key="3">
    <source>
        <dbReference type="Proteomes" id="UP000218335"/>
    </source>
</evidence>
<dbReference type="SUPFAM" id="SSF53254">
    <property type="entry name" value="Phosphoglycerate mutase-like"/>
    <property type="match status" value="1"/>
</dbReference>
<dbReference type="CDD" id="cd07067">
    <property type="entry name" value="HP_PGM_like"/>
    <property type="match status" value="1"/>
</dbReference>
<feature type="site" description="Transition state stabilizer" evidence="1">
    <location>
        <position position="137"/>
    </location>
</feature>
<dbReference type="SMART" id="SM00855">
    <property type="entry name" value="PGAM"/>
    <property type="match status" value="1"/>
</dbReference>
<dbReference type="Gene3D" id="3.40.50.1240">
    <property type="entry name" value="Phosphoglycerate mutase-like"/>
    <property type="match status" value="1"/>
</dbReference>